<feature type="domain" description="Metallo-beta-lactamase" evidence="6">
    <location>
        <begin position="64"/>
        <end position="276"/>
    </location>
</feature>
<dbReference type="InterPro" id="IPR001279">
    <property type="entry name" value="Metallo-B-lactamas"/>
</dbReference>
<comment type="cofactor">
    <cofactor evidence="1">
        <name>Zn(2+)</name>
        <dbReference type="ChEBI" id="CHEBI:29105"/>
    </cofactor>
</comment>
<evidence type="ECO:0000259" key="6">
    <source>
        <dbReference type="SMART" id="SM00849"/>
    </source>
</evidence>
<dbReference type="GO" id="GO:0016787">
    <property type="term" value="F:hydrolase activity"/>
    <property type="evidence" value="ECO:0007669"/>
    <property type="project" value="UniProtKB-KW"/>
</dbReference>
<keyword evidence="5" id="KW-0862">Zinc</keyword>
<name>A0A167XTH7_9HYPO</name>
<dbReference type="STRING" id="1081102.A0A167XTH7"/>
<dbReference type="InterPro" id="IPR051013">
    <property type="entry name" value="MBL_superfamily_lactonases"/>
</dbReference>
<comment type="similarity">
    <text evidence="2">Belongs to the metallo-beta-lactamase superfamily.</text>
</comment>
<evidence type="ECO:0000256" key="3">
    <source>
        <dbReference type="ARBA" id="ARBA00022723"/>
    </source>
</evidence>
<dbReference type="EMBL" id="AZHD01000003">
    <property type="protein sequence ID" value="OAA65379.1"/>
    <property type="molecule type" value="Genomic_DNA"/>
</dbReference>
<dbReference type="OrthoDB" id="10250730at2759"/>
<dbReference type="Pfam" id="PF00753">
    <property type="entry name" value="Lactamase_B"/>
    <property type="match status" value="1"/>
</dbReference>
<dbReference type="SMART" id="SM00849">
    <property type="entry name" value="Lactamase_B"/>
    <property type="match status" value="1"/>
</dbReference>
<keyword evidence="8" id="KW-1185">Reference proteome</keyword>
<gene>
    <name evidence="7" type="ORF">SPI_02166</name>
</gene>
<proteinExistence type="inferred from homology"/>
<keyword evidence="3" id="KW-0479">Metal-binding</keyword>
<sequence length="292" mass="32624">MASSVDVSSLFANAAVPAFKCPVGTKMHFLNLGTLECDESWLLRGGNSSLLSNLNPVSKRRELVLLAALIDYPGVGLILYETGCAEDVEAKWGAPLTDVFPRTKYTVENTLPAAIKATGNDIKDVKAVIMGHLHLDHAGGLEHFLNTDVPIYVHEEEFKHACWAVATGADLGVYLGHYMLLEKLKWHTFNDAHLDLYQGITLHHSPGHTPGLCIMQVNLAQDGTFIWTTDQFHITENYELAHPHGGLARDHNAWFNSLNMIRRLQRLFNAKLVFGHDMDVYKKYVSEKTVYE</sequence>
<reference evidence="7 8" key="1">
    <citation type="journal article" date="2016" name="Genome Biol. Evol.">
        <title>Divergent and convergent evolution of fungal pathogenicity.</title>
        <authorList>
            <person name="Shang Y."/>
            <person name="Xiao G."/>
            <person name="Zheng P."/>
            <person name="Cen K."/>
            <person name="Zhan S."/>
            <person name="Wang C."/>
        </authorList>
    </citation>
    <scope>NUCLEOTIDE SEQUENCE [LARGE SCALE GENOMIC DNA]</scope>
    <source>
        <strain evidence="7 8">RCEF 264</strain>
    </source>
</reference>
<dbReference type="PANTHER" id="PTHR42978">
    <property type="entry name" value="QUORUM-QUENCHING LACTONASE YTNP-RELATED-RELATED"/>
    <property type="match status" value="1"/>
</dbReference>
<evidence type="ECO:0000313" key="8">
    <source>
        <dbReference type="Proteomes" id="UP000076874"/>
    </source>
</evidence>
<accession>A0A167XTH7</accession>
<dbReference type="AlphaFoldDB" id="A0A167XTH7"/>
<keyword evidence="4" id="KW-0378">Hydrolase</keyword>
<dbReference type="InterPro" id="IPR036866">
    <property type="entry name" value="RibonucZ/Hydroxyglut_hydro"/>
</dbReference>
<evidence type="ECO:0000256" key="2">
    <source>
        <dbReference type="ARBA" id="ARBA00007749"/>
    </source>
</evidence>
<dbReference type="Gene3D" id="3.60.15.10">
    <property type="entry name" value="Ribonuclease Z/Hydroxyacylglutathione hydrolase-like"/>
    <property type="match status" value="1"/>
</dbReference>
<dbReference type="CDD" id="cd07729">
    <property type="entry name" value="AHL_lactonase_MBL-fold"/>
    <property type="match status" value="1"/>
</dbReference>
<comment type="caution">
    <text evidence="7">The sequence shown here is derived from an EMBL/GenBank/DDBJ whole genome shotgun (WGS) entry which is preliminary data.</text>
</comment>
<dbReference type="SUPFAM" id="SSF56281">
    <property type="entry name" value="Metallo-hydrolase/oxidoreductase"/>
    <property type="match status" value="1"/>
</dbReference>
<dbReference type="PANTHER" id="PTHR42978:SF2">
    <property type="entry name" value="102 KBASES UNSTABLE REGION: FROM 1 TO 119443"/>
    <property type="match status" value="1"/>
</dbReference>
<evidence type="ECO:0000256" key="4">
    <source>
        <dbReference type="ARBA" id="ARBA00022801"/>
    </source>
</evidence>
<organism evidence="7 8">
    <name type="scientific">Niveomyces insectorum RCEF 264</name>
    <dbReference type="NCBI Taxonomy" id="1081102"/>
    <lineage>
        <taxon>Eukaryota</taxon>
        <taxon>Fungi</taxon>
        <taxon>Dikarya</taxon>
        <taxon>Ascomycota</taxon>
        <taxon>Pezizomycotina</taxon>
        <taxon>Sordariomycetes</taxon>
        <taxon>Hypocreomycetidae</taxon>
        <taxon>Hypocreales</taxon>
        <taxon>Cordycipitaceae</taxon>
        <taxon>Niveomyces</taxon>
    </lineage>
</organism>
<evidence type="ECO:0000256" key="1">
    <source>
        <dbReference type="ARBA" id="ARBA00001947"/>
    </source>
</evidence>
<protein>
    <submittedName>
        <fullName evidence="7">Beta-lactamase-like protein</fullName>
    </submittedName>
</protein>
<dbReference type="Proteomes" id="UP000076874">
    <property type="component" value="Unassembled WGS sequence"/>
</dbReference>
<evidence type="ECO:0000313" key="7">
    <source>
        <dbReference type="EMBL" id="OAA65379.1"/>
    </source>
</evidence>
<evidence type="ECO:0000256" key="5">
    <source>
        <dbReference type="ARBA" id="ARBA00022833"/>
    </source>
</evidence>
<dbReference type="GO" id="GO:0046872">
    <property type="term" value="F:metal ion binding"/>
    <property type="evidence" value="ECO:0007669"/>
    <property type="project" value="UniProtKB-KW"/>
</dbReference>